<feature type="transmembrane region" description="Helical" evidence="9">
    <location>
        <begin position="260"/>
        <end position="282"/>
    </location>
</feature>
<keyword evidence="7 9" id="KW-0472">Membrane</keyword>
<dbReference type="Pfam" id="PF01594">
    <property type="entry name" value="AI-2E_transport"/>
    <property type="match status" value="1"/>
</dbReference>
<comment type="similarity">
    <text evidence="2">Belongs to the autoinducer-2 exporter (AI-2E) (TC 2.A.86) family.</text>
</comment>
<feature type="transmembrane region" description="Helical" evidence="9">
    <location>
        <begin position="53"/>
        <end position="70"/>
    </location>
</feature>
<dbReference type="GO" id="GO:0055085">
    <property type="term" value="P:transmembrane transport"/>
    <property type="evidence" value="ECO:0007669"/>
    <property type="project" value="TreeGrafter"/>
</dbReference>
<feature type="region of interest" description="Disordered" evidence="8">
    <location>
        <begin position="1"/>
        <end position="38"/>
    </location>
</feature>
<reference evidence="11" key="1">
    <citation type="submission" date="2022-10" db="EMBL/GenBank/DDBJ databases">
        <title>The WGS of Solirubrobacter ginsenosidimutans DSM 21036.</title>
        <authorList>
            <person name="Jiang Z."/>
        </authorList>
    </citation>
    <scope>NUCLEOTIDE SEQUENCE</scope>
    <source>
        <strain evidence="11">DSM 21036</strain>
    </source>
</reference>
<dbReference type="Proteomes" id="UP001149140">
    <property type="component" value="Unassembled WGS sequence"/>
</dbReference>
<feature type="transmembrane region" description="Helical" evidence="9">
    <location>
        <begin position="76"/>
        <end position="94"/>
    </location>
</feature>
<evidence type="ECO:0000256" key="7">
    <source>
        <dbReference type="ARBA" id="ARBA00023136"/>
    </source>
</evidence>
<dbReference type="PANTHER" id="PTHR21716">
    <property type="entry name" value="TRANSMEMBRANE PROTEIN"/>
    <property type="match status" value="1"/>
</dbReference>
<feature type="compositionally biased region" description="Basic and acidic residues" evidence="8">
    <location>
        <begin position="1"/>
        <end position="15"/>
    </location>
</feature>
<dbReference type="GO" id="GO:0005886">
    <property type="term" value="C:plasma membrane"/>
    <property type="evidence" value="ECO:0007669"/>
    <property type="project" value="UniProtKB-SubCell"/>
</dbReference>
<evidence type="ECO:0000256" key="1">
    <source>
        <dbReference type="ARBA" id="ARBA00004651"/>
    </source>
</evidence>
<protein>
    <submittedName>
        <fullName evidence="11">AI-2E family transporter</fullName>
    </submittedName>
</protein>
<keyword evidence="6 9" id="KW-1133">Transmembrane helix</keyword>
<keyword evidence="5 9" id="KW-0812">Transmembrane</keyword>
<feature type="transmembrane region" description="Helical" evidence="9">
    <location>
        <begin position="359"/>
        <end position="388"/>
    </location>
</feature>
<name>A0A9X3S290_9ACTN</name>
<evidence type="ECO:0000256" key="2">
    <source>
        <dbReference type="ARBA" id="ARBA00009773"/>
    </source>
</evidence>
<evidence type="ECO:0000313" key="12">
    <source>
        <dbReference type="Proteomes" id="UP001149140"/>
    </source>
</evidence>
<comment type="caution">
    <text evidence="11">The sequence shown here is derived from an EMBL/GenBank/DDBJ whole genome shotgun (WGS) entry which is preliminary data.</text>
</comment>
<dbReference type="PANTHER" id="PTHR21716:SF53">
    <property type="entry name" value="PERMEASE PERM-RELATED"/>
    <property type="match status" value="1"/>
</dbReference>
<feature type="domain" description="Zinc-ribbon" evidence="10">
    <location>
        <begin position="420"/>
        <end position="441"/>
    </location>
</feature>
<feature type="transmembrane region" description="Helical" evidence="9">
    <location>
        <begin position="106"/>
        <end position="127"/>
    </location>
</feature>
<evidence type="ECO:0000256" key="3">
    <source>
        <dbReference type="ARBA" id="ARBA00022448"/>
    </source>
</evidence>
<dbReference type="Pfam" id="PF13240">
    <property type="entry name" value="Zn_Ribbon_1"/>
    <property type="match status" value="1"/>
</dbReference>
<dbReference type="AlphaFoldDB" id="A0A9X3S290"/>
<proteinExistence type="inferred from homology"/>
<evidence type="ECO:0000313" key="11">
    <source>
        <dbReference type="EMBL" id="MDA0162032.1"/>
    </source>
</evidence>
<organism evidence="11 12">
    <name type="scientific">Solirubrobacter ginsenosidimutans</name>
    <dbReference type="NCBI Taxonomy" id="490573"/>
    <lineage>
        <taxon>Bacteria</taxon>
        <taxon>Bacillati</taxon>
        <taxon>Actinomycetota</taxon>
        <taxon>Thermoleophilia</taxon>
        <taxon>Solirubrobacterales</taxon>
        <taxon>Solirubrobacteraceae</taxon>
        <taxon>Solirubrobacter</taxon>
    </lineage>
</organism>
<dbReference type="EMBL" id="JAPDOD010000015">
    <property type="protein sequence ID" value="MDA0162032.1"/>
    <property type="molecule type" value="Genomic_DNA"/>
</dbReference>
<accession>A0A9X3S290</accession>
<keyword evidence="12" id="KW-1185">Reference proteome</keyword>
<evidence type="ECO:0000256" key="6">
    <source>
        <dbReference type="ARBA" id="ARBA00022989"/>
    </source>
</evidence>
<keyword evidence="4" id="KW-1003">Cell membrane</keyword>
<sequence>MDGHTDKEMARHTEEEAANPLDEVGEEGPDSPPLRTPAPAPPARIAPVLVPRWVQMALLPVAIAGAYLFLHAAGHILLLFIIAGLIALLLNPFVALLQKARFPRGAAVAVVMVSVLALLTGIGFLLANPISDQVSSFQRDVPGYVDDANTELANLQDWLDRKGINLQVKQEGETALQTIGERITGGAGDVVSFTRDAVQILVEASLAVILILVLSVYMLIYGERIGAVARGLVPPGDGTPDDDFPTRIQAALFGYVRGQVLFSLIMGTSAGLMLFLLGSLGIFPEGKTYAVAFGAWYGFAELIPYVGPAVGGLPPVIIAALSDNPIDAVWLIIAFTVLQQLEGHVVAPNVFGQALRINPILVIFALLMGGQLAGFVGAFIALPIAAILRETIVYLRRHTHFERWDLPTAKPPPQATESRCPECGVPVAADAQECPACGTELGDRDAAASAAAAAPG</sequence>
<evidence type="ECO:0000256" key="8">
    <source>
        <dbReference type="SAM" id="MobiDB-lite"/>
    </source>
</evidence>
<evidence type="ECO:0000256" key="5">
    <source>
        <dbReference type="ARBA" id="ARBA00022692"/>
    </source>
</evidence>
<comment type="subcellular location">
    <subcellularLocation>
        <location evidence="1">Cell membrane</location>
        <topology evidence="1">Multi-pass membrane protein</topology>
    </subcellularLocation>
</comment>
<gene>
    <name evidence="11" type="ORF">OM076_17290</name>
</gene>
<feature type="transmembrane region" description="Helical" evidence="9">
    <location>
        <begin position="200"/>
        <end position="220"/>
    </location>
</feature>
<feature type="transmembrane region" description="Helical" evidence="9">
    <location>
        <begin position="302"/>
        <end position="321"/>
    </location>
</feature>
<dbReference type="InterPro" id="IPR002549">
    <property type="entry name" value="AI-2E-like"/>
</dbReference>
<evidence type="ECO:0000259" key="10">
    <source>
        <dbReference type="Pfam" id="PF13240"/>
    </source>
</evidence>
<evidence type="ECO:0000256" key="4">
    <source>
        <dbReference type="ARBA" id="ARBA00022475"/>
    </source>
</evidence>
<dbReference type="RefSeq" id="WP_270041266.1">
    <property type="nucleotide sequence ID" value="NZ_JAPDOD010000015.1"/>
</dbReference>
<feature type="transmembrane region" description="Helical" evidence="9">
    <location>
        <begin position="328"/>
        <end position="347"/>
    </location>
</feature>
<dbReference type="InterPro" id="IPR026870">
    <property type="entry name" value="Zinc_ribbon_dom"/>
</dbReference>
<keyword evidence="3" id="KW-0813">Transport</keyword>
<evidence type="ECO:0000256" key="9">
    <source>
        <dbReference type="SAM" id="Phobius"/>
    </source>
</evidence>